<reference evidence="1" key="1">
    <citation type="submission" date="2020-11" db="EMBL/GenBank/DDBJ databases">
        <authorList>
            <person name="Tran Van P."/>
        </authorList>
    </citation>
    <scope>NUCLEOTIDE SEQUENCE</scope>
</reference>
<dbReference type="EMBL" id="OC956686">
    <property type="protein sequence ID" value="CAD7664903.1"/>
    <property type="molecule type" value="Genomic_DNA"/>
</dbReference>
<dbReference type="SUPFAM" id="SSF54236">
    <property type="entry name" value="Ubiquitin-like"/>
    <property type="match status" value="1"/>
</dbReference>
<dbReference type="AlphaFoldDB" id="A0A7R9R077"/>
<dbReference type="GO" id="GO:0030968">
    <property type="term" value="P:endoplasmic reticulum unfolded protein response"/>
    <property type="evidence" value="ECO:0007669"/>
    <property type="project" value="TreeGrafter"/>
</dbReference>
<dbReference type="PANTHER" id="PTHR12943">
    <property type="entry name" value="HOMOCYSTEINE-RESPONSIVE ENDOPLASMIC RETICULUM-RESIDENT UNIQUITIN-LIKE DOMAIN HERPUD PROTEIN FAMILY MEMBER"/>
    <property type="match status" value="1"/>
</dbReference>
<keyword evidence="2" id="KW-1185">Reference proteome</keyword>
<dbReference type="PANTHER" id="PTHR12943:SF27">
    <property type="entry name" value="HOMOCYSTEINE-INDUCED ENDOPLASMIC RETICULUM PROTEIN, ISOFORM A"/>
    <property type="match status" value="1"/>
</dbReference>
<dbReference type="OrthoDB" id="21589at2759"/>
<dbReference type="EMBL" id="CAJPVJ010041861">
    <property type="protein sequence ID" value="CAG2182040.1"/>
    <property type="molecule type" value="Genomic_DNA"/>
</dbReference>
<protein>
    <submittedName>
        <fullName evidence="1">Uncharacterized protein</fullName>
    </submittedName>
</protein>
<organism evidence="1">
    <name type="scientific">Oppiella nova</name>
    <dbReference type="NCBI Taxonomy" id="334625"/>
    <lineage>
        <taxon>Eukaryota</taxon>
        <taxon>Metazoa</taxon>
        <taxon>Ecdysozoa</taxon>
        <taxon>Arthropoda</taxon>
        <taxon>Chelicerata</taxon>
        <taxon>Arachnida</taxon>
        <taxon>Acari</taxon>
        <taxon>Acariformes</taxon>
        <taxon>Sarcoptiformes</taxon>
        <taxon>Oribatida</taxon>
        <taxon>Brachypylina</taxon>
        <taxon>Oppioidea</taxon>
        <taxon>Oppiidae</taxon>
        <taxon>Oppiella</taxon>
    </lineage>
</organism>
<dbReference type="InterPro" id="IPR039751">
    <property type="entry name" value="HERPUD1/2"/>
</dbReference>
<proteinExistence type="predicted"/>
<gene>
    <name evidence="1" type="ORF">ONB1V03_LOCUS21461</name>
</gene>
<sequence>MVSIEIVVKAPNQKCDDQTITCQLEWTVLSLKSHLSRVYPSKP</sequence>
<accession>A0A7R9R077</accession>
<dbReference type="Gene3D" id="3.10.20.90">
    <property type="entry name" value="Phosphatidylinositol 3-kinase Catalytic Subunit, Chain A, domain 1"/>
    <property type="match status" value="1"/>
</dbReference>
<name>A0A7R9R077_9ACAR</name>
<evidence type="ECO:0000313" key="1">
    <source>
        <dbReference type="EMBL" id="CAD7664903.1"/>
    </source>
</evidence>
<feature type="non-terminal residue" evidence="1">
    <location>
        <position position="43"/>
    </location>
</feature>
<evidence type="ECO:0000313" key="2">
    <source>
        <dbReference type="Proteomes" id="UP000728032"/>
    </source>
</evidence>
<dbReference type="Proteomes" id="UP000728032">
    <property type="component" value="Unassembled WGS sequence"/>
</dbReference>
<dbReference type="InterPro" id="IPR029071">
    <property type="entry name" value="Ubiquitin-like_domsf"/>
</dbReference>